<dbReference type="Pfam" id="PF12697">
    <property type="entry name" value="Abhydrolase_6"/>
    <property type="match status" value="1"/>
</dbReference>
<dbReference type="Gene3D" id="3.40.50.1820">
    <property type="entry name" value="alpha/beta hydrolase"/>
    <property type="match status" value="1"/>
</dbReference>
<feature type="domain" description="AB hydrolase-1" evidence="1">
    <location>
        <begin position="18"/>
        <end position="259"/>
    </location>
</feature>
<evidence type="ECO:0000259" key="1">
    <source>
        <dbReference type="Pfam" id="PF12697"/>
    </source>
</evidence>
<comment type="caution">
    <text evidence="2">The sequence shown here is derived from an EMBL/GenBank/DDBJ whole genome shotgun (WGS) entry which is preliminary data.</text>
</comment>
<dbReference type="SUPFAM" id="SSF53474">
    <property type="entry name" value="alpha/beta-Hydrolases"/>
    <property type="match status" value="1"/>
</dbReference>
<protein>
    <submittedName>
        <fullName evidence="2">Alpha/beta hydrolase</fullName>
    </submittedName>
</protein>
<dbReference type="GO" id="GO:0016787">
    <property type="term" value="F:hydrolase activity"/>
    <property type="evidence" value="ECO:0007669"/>
    <property type="project" value="UniProtKB-KW"/>
</dbReference>
<dbReference type="InterPro" id="IPR050266">
    <property type="entry name" value="AB_hydrolase_sf"/>
</dbReference>
<dbReference type="InterPro" id="IPR000073">
    <property type="entry name" value="AB_hydrolase_1"/>
</dbReference>
<dbReference type="InterPro" id="IPR029058">
    <property type="entry name" value="AB_hydrolase_fold"/>
</dbReference>
<evidence type="ECO:0000313" key="2">
    <source>
        <dbReference type="EMBL" id="PZR01106.1"/>
    </source>
</evidence>
<keyword evidence="2" id="KW-0378">Hydrolase</keyword>
<evidence type="ECO:0000313" key="3">
    <source>
        <dbReference type="Proteomes" id="UP000248975"/>
    </source>
</evidence>
<name>A0A2W5SNY5_CERSP</name>
<proteinExistence type="predicted"/>
<accession>A0A2W5SNY5</accession>
<sequence length="267" mass="28500">MTLPAPFRVWGEGNARKVLALHCSLAHAGAWSGVARYLPGVELTAFDQPGHGKAADWDGETELQGLTTRLAVDFAERIGGGEPVDLLGHSFGGTVCLRVALERPDLVRSLTLVEPVLFAAARAAGSPSFAAFMTEHSKFEAEVRSGHFEAGARMFHGEWGNDTGFDDMPEAQRRYMVERIGMIVAQGPSLAADSGGLLRYMGLESLSVPVLLIDGAKSPPVIDGIMQELARRLPQSERLTVPGAGHMVAITHPEAVARAMAGHLDRA</sequence>
<organism evidence="2 3">
    <name type="scientific">Cereibacter sphaeroides</name>
    <name type="common">Rhodobacter sphaeroides</name>
    <dbReference type="NCBI Taxonomy" id="1063"/>
    <lineage>
        <taxon>Bacteria</taxon>
        <taxon>Pseudomonadati</taxon>
        <taxon>Pseudomonadota</taxon>
        <taxon>Alphaproteobacteria</taxon>
        <taxon>Rhodobacterales</taxon>
        <taxon>Paracoccaceae</taxon>
        <taxon>Cereibacter</taxon>
    </lineage>
</organism>
<dbReference type="GO" id="GO:0016020">
    <property type="term" value="C:membrane"/>
    <property type="evidence" value="ECO:0007669"/>
    <property type="project" value="TreeGrafter"/>
</dbReference>
<reference evidence="2 3" key="1">
    <citation type="submission" date="2017-08" db="EMBL/GenBank/DDBJ databases">
        <title>Infants hospitalized years apart are colonized by the same room-sourced microbial strains.</title>
        <authorList>
            <person name="Brooks B."/>
            <person name="Olm M.R."/>
            <person name="Firek B.A."/>
            <person name="Baker R."/>
            <person name="Thomas B.C."/>
            <person name="Morowitz M.J."/>
            <person name="Banfield J.F."/>
        </authorList>
    </citation>
    <scope>NUCLEOTIDE SEQUENCE [LARGE SCALE GENOMIC DNA]</scope>
    <source>
        <strain evidence="2">S2_003_000_R2_11</strain>
    </source>
</reference>
<dbReference type="Proteomes" id="UP000248975">
    <property type="component" value="Unassembled WGS sequence"/>
</dbReference>
<dbReference type="PANTHER" id="PTHR43798:SF33">
    <property type="entry name" value="HYDROLASE, PUTATIVE (AFU_ORTHOLOGUE AFUA_2G14860)-RELATED"/>
    <property type="match status" value="1"/>
</dbReference>
<dbReference type="AlphaFoldDB" id="A0A2W5SNY5"/>
<dbReference type="PANTHER" id="PTHR43798">
    <property type="entry name" value="MONOACYLGLYCEROL LIPASE"/>
    <property type="match status" value="1"/>
</dbReference>
<dbReference type="EMBL" id="QFQS01000001">
    <property type="protein sequence ID" value="PZR01106.1"/>
    <property type="molecule type" value="Genomic_DNA"/>
</dbReference>
<gene>
    <name evidence="2" type="ORF">DI533_09155</name>
</gene>
<dbReference type="PRINTS" id="PR00111">
    <property type="entry name" value="ABHYDROLASE"/>
</dbReference>